<dbReference type="EMBL" id="MJEL01000034">
    <property type="protein sequence ID" value="OEH96383.1"/>
    <property type="molecule type" value="Genomic_DNA"/>
</dbReference>
<accession>A0A3F3IML6</accession>
<protein>
    <submittedName>
        <fullName evidence="1">Uncharacterized protein</fullName>
    </submittedName>
</protein>
<evidence type="ECO:0000313" key="1">
    <source>
        <dbReference type="EMBL" id="OEH96383.1"/>
    </source>
</evidence>
<sequence>MKKKNYSTFTSYLSKTHKNVDLYRLYNPHFSSFCKSYTYDHDFYLTYFSRHMITERNILTIFSIYTHFSYGMTKKETIKNFILFLKKINSVVFWKSFSFRGCNVIYLDKKREQKEISWFTFSRIYDEVLGIKEYQFNNNIYRKTA</sequence>
<dbReference type="Proteomes" id="UP000852880">
    <property type="component" value="Unassembled WGS sequence"/>
</dbReference>
<dbReference type="AlphaFoldDB" id="A0A3F3IML6"/>
<gene>
    <name evidence="1" type="ORF">BH006_02790</name>
</gene>
<reference evidence="1" key="1">
    <citation type="submission" date="2016-09" db="EMBL/GenBank/DDBJ databases">
        <title>Whole Genome Sequencing of Salmonella enterica subsp. enterica serovar Nottingham.</title>
        <authorList>
            <person name="Zheng J."/>
            <person name="Wang H."/>
        </authorList>
    </citation>
    <scope>NUCLEOTIDE SEQUENCE [LARGE SCALE GENOMIC DNA]</scope>
    <source>
        <strain evidence="1">CFSAN055411</strain>
    </source>
</reference>
<organism evidence="1">
    <name type="scientific">Salmonella enterica</name>
    <name type="common">Salmonella choleraesuis</name>
    <dbReference type="NCBI Taxonomy" id="28901"/>
    <lineage>
        <taxon>Bacteria</taxon>
        <taxon>Pseudomonadati</taxon>
        <taxon>Pseudomonadota</taxon>
        <taxon>Gammaproteobacteria</taxon>
        <taxon>Enterobacterales</taxon>
        <taxon>Enterobacteriaceae</taxon>
        <taxon>Salmonella</taxon>
    </lineage>
</organism>
<proteinExistence type="predicted"/>
<comment type="caution">
    <text evidence="1">The sequence shown here is derived from an EMBL/GenBank/DDBJ whole genome shotgun (WGS) entry which is preliminary data.</text>
</comment>
<name>A0A3F3IML6_SALER</name>
<dbReference type="RefSeq" id="WP_069721674.1">
    <property type="nucleotide sequence ID" value="NZ_MJEL01000034.1"/>
</dbReference>